<gene>
    <name evidence="2" type="ORF">BLX24_28855</name>
</gene>
<name>A0A1S2VB75_9BACT</name>
<evidence type="ECO:0000313" key="2">
    <source>
        <dbReference type="EMBL" id="OIN55670.1"/>
    </source>
</evidence>
<proteinExistence type="predicted"/>
<dbReference type="SUPFAM" id="SSF51658">
    <property type="entry name" value="Xylose isomerase-like"/>
    <property type="match status" value="1"/>
</dbReference>
<dbReference type="InterPro" id="IPR050312">
    <property type="entry name" value="IolE/XylAMocC-like"/>
</dbReference>
<sequence length="278" mass="30449">MEIGVFAKTFSGPFEAVCGQVKTSGINRIQFNYACVGLPSLPQVIESSVLNSVQQKLDDYALTVEAVSGTFNMIHPDPAQREYGLTALETIAGSCHVLNTNLITLCTGSRNPDDMWKAHPENNLPDAWYDLRQTVDRALAIAERYNVFLGIEPETANVINTVGKAARLLKEVNSPYLKIVFDPANLFDREPDNVIRYRIQHGLALLGDSIMSAHAKDRSAGGKVVAAGKGLVPFPLYLEQLQGMGYTGGLIMHGLAPDEVAETQQYLRTVLSRITNTR</sequence>
<dbReference type="Proteomes" id="UP000181790">
    <property type="component" value="Unassembled WGS sequence"/>
</dbReference>
<dbReference type="AlphaFoldDB" id="A0A1S2VB75"/>
<keyword evidence="3" id="KW-1185">Reference proteome</keyword>
<dbReference type="PANTHER" id="PTHR12110:SF21">
    <property type="entry name" value="XYLOSE ISOMERASE-LIKE TIM BARREL DOMAIN-CONTAINING PROTEIN"/>
    <property type="match status" value="1"/>
</dbReference>
<dbReference type="Pfam" id="PF01261">
    <property type="entry name" value="AP_endonuc_2"/>
    <property type="match status" value="1"/>
</dbReference>
<dbReference type="InterPro" id="IPR036237">
    <property type="entry name" value="Xyl_isomerase-like_sf"/>
</dbReference>
<evidence type="ECO:0000259" key="1">
    <source>
        <dbReference type="Pfam" id="PF01261"/>
    </source>
</evidence>
<protein>
    <recommendedName>
        <fullName evidence="1">Xylose isomerase-like TIM barrel domain-containing protein</fullName>
    </recommendedName>
</protein>
<organism evidence="2 3">
    <name type="scientific">Arsenicibacter rosenii</name>
    <dbReference type="NCBI Taxonomy" id="1750698"/>
    <lineage>
        <taxon>Bacteria</taxon>
        <taxon>Pseudomonadati</taxon>
        <taxon>Bacteroidota</taxon>
        <taxon>Cytophagia</taxon>
        <taxon>Cytophagales</taxon>
        <taxon>Spirosomataceae</taxon>
        <taxon>Arsenicibacter</taxon>
    </lineage>
</organism>
<evidence type="ECO:0000313" key="3">
    <source>
        <dbReference type="Proteomes" id="UP000181790"/>
    </source>
</evidence>
<dbReference type="PANTHER" id="PTHR12110">
    <property type="entry name" value="HYDROXYPYRUVATE ISOMERASE"/>
    <property type="match status" value="1"/>
</dbReference>
<reference evidence="2 3" key="1">
    <citation type="submission" date="2016-10" db="EMBL/GenBank/DDBJ databases">
        <title>Arsenicibacter rosenii gen. nov., sp. nov., an efficient arsenic-methylating bacterium isolated from an arsenic-contaminated paddy soil.</title>
        <authorList>
            <person name="Huang K."/>
        </authorList>
    </citation>
    <scope>NUCLEOTIDE SEQUENCE [LARGE SCALE GENOMIC DNA]</scope>
    <source>
        <strain evidence="2 3">SM-1</strain>
    </source>
</reference>
<dbReference type="EMBL" id="MORL01000045">
    <property type="protein sequence ID" value="OIN55670.1"/>
    <property type="molecule type" value="Genomic_DNA"/>
</dbReference>
<comment type="caution">
    <text evidence="2">The sequence shown here is derived from an EMBL/GenBank/DDBJ whole genome shotgun (WGS) entry which is preliminary data.</text>
</comment>
<feature type="domain" description="Xylose isomerase-like TIM barrel" evidence="1">
    <location>
        <begin position="29"/>
        <end position="268"/>
    </location>
</feature>
<dbReference type="InterPro" id="IPR013022">
    <property type="entry name" value="Xyl_isomerase-like_TIM-brl"/>
</dbReference>
<dbReference type="Gene3D" id="3.20.20.150">
    <property type="entry name" value="Divalent-metal-dependent TIM barrel enzymes"/>
    <property type="match status" value="1"/>
</dbReference>
<accession>A0A1S2VB75</accession>